<dbReference type="AlphaFoldDB" id="A0AA35Y191"/>
<evidence type="ECO:0000313" key="2">
    <source>
        <dbReference type="Proteomes" id="UP001158598"/>
    </source>
</evidence>
<reference evidence="1" key="1">
    <citation type="submission" date="2023-03" db="EMBL/GenBank/DDBJ databases">
        <authorList>
            <person name="Pearce D."/>
        </authorList>
    </citation>
    <scope>NUCLEOTIDE SEQUENCE</scope>
    <source>
        <strain evidence="1">Mc</strain>
    </source>
</reference>
<evidence type="ECO:0000313" key="1">
    <source>
        <dbReference type="EMBL" id="CAI8864192.1"/>
    </source>
</evidence>
<sequence length="60" mass="6697">MIRMPIRPFAAIGPDCTHDSDLRGFKPEMIQRIHAFCGNHTVPAFAGPMNVLKSPNTYAR</sequence>
<gene>
    <name evidence="1" type="ORF">MCNOR_2743</name>
</gene>
<protein>
    <submittedName>
        <fullName evidence="1">Uncharacterized protein</fullName>
    </submittedName>
</protein>
<dbReference type="EMBL" id="OX458332">
    <property type="protein sequence ID" value="CAI8864192.1"/>
    <property type="molecule type" value="Genomic_DNA"/>
</dbReference>
<accession>A0AA35Y191</accession>
<proteinExistence type="predicted"/>
<dbReference type="Proteomes" id="UP001158598">
    <property type="component" value="Chromosome"/>
</dbReference>
<name>A0AA35Y191_METCP</name>
<organism evidence="1 2">
    <name type="scientific">Methylococcus capsulatus</name>
    <dbReference type="NCBI Taxonomy" id="414"/>
    <lineage>
        <taxon>Bacteria</taxon>
        <taxon>Pseudomonadati</taxon>
        <taxon>Pseudomonadota</taxon>
        <taxon>Gammaproteobacteria</taxon>
        <taxon>Methylococcales</taxon>
        <taxon>Methylococcaceae</taxon>
        <taxon>Methylococcus</taxon>
    </lineage>
</organism>